<dbReference type="PROSITE" id="PS00101">
    <property type="entry name" value="HEXAPEP_TRANSFERASES"/>
    <property type="match status" value="1"/>
</dbReference>
<dbReference type="Gene3D" id="2.160.10.10">
    <property type="entry name" value="Hexapeptide repeat proteins"/>
    <property type="match status" value="1"/>
</dbReference>
<dbReference type="SMART" id="SM01266">
    <property type="entry name" value="Mac"/>
    <property type="match status" value="1"/>
</dbReference>
<dbReference type="InterPro" id="IPR018357">
    <property type="entry name" value="Hexapep_transf_CS"/>
</dbReference>
<dbReference type="InterPro" id="IPR011004">
    <property type="entry name" value="Trimer_LpxA-like_sf"/>
</dbReference>
<dbReference type="PANTHER" id="PTHR43017:SF1">
    <property type="entry name" value="ACETYLTRANSFERASE YJL218W-RELATED"/>
    <property type="match status" value="1"/>
</dbReference>
<dbReference type="Pfam" id="PF00132">
    <property type="entry name" value="Hexapep"/>
    <property type="match status" value="1"/>
</dbReference>
<keyword evidence="10" id="KW-1185">Reference proteome</keyword>
<dbReference type="InterPro" id="IPR001451">
    <property type="entry name" value="Hexapep"/>
</dbReference>
<feature type="domain" description="Maltose/galactoside acetyltransferase" evidence="8">
    <location>
        <begin position="4"/>
        <end position="59"/>
    </location>
</feature>
<dbReference type="InterPro" id="IPR039369">
    <property type="entry name" value="LacA-like"/>
</dbReference>
<dbReference type="Pfam" id="PF12464">
    <property type="entry name" value="Mac"/>
    <property type="match status" value="1"/>
</dbReference>
<keyword evidence="5 7" id="KW-0012">Acyltransferase</keyword>
<dbReference type="KEGG" id="xyk:GT347_06875"/>
<evidence type="ECO:0000256" key="5">
    <source>
        <dbReference type="ARBA" id="ARBA00023315"/>
    </source>
</evidence>
<evidence type="ECO:0000313" key="10">
    <source>
        <dbReference type="Proteomes" id="UP000464787"/>
    </source>
</evidence>
<dbReference type="EC" id="2.3.1.-" evidence="7"/>
<gene>
    <name evidence="9" type="ORF">GT347_06875</name>
</gene>
<keyword evidence="2" id="KW-0536">Nodulation</keyword>
<accession>A0A857J281</accession>
<dbReference type="SUPFAM" id="SSF51161">
    <property type="entry name" value="Trimeric LpxA-like enzymes"/>
    <property type="match status" value="1"/>
</dbReference>
<dbReference type="AlphaFoldDB" id="A0A857J281"/>
<evidence type="ECO:0000256" key="6">
    <source>
        <dbReference type="ARBA" id="ARBA00055587"/>
    </source>
</evidence>
<keyword evidence="4" id="KW-0677">Repeat</keyword>
<dbReference type="InterPro" id="IPR024688">
    <property type="entry name" value="Mac_dom"/>
</dbReference>
<name>A0A857J281_9BURK</name>
<evidence type="ECO:0000256" key="3">
    <source>
        <dbReference type="ARBA" id="ARBA00022679"/>
    </source>
</evidence>
<evidence type="ECO:0000256" key="2">
    <source>
        <dbReference type="ARBA" id="ARBA00022458"/>
    </source>
</evidence>
<evidence type="ECO:0000256" key="7">
    <source>
        <dbReference type="RuleBase" id="RU367021"/>
    </source>
</evidence>
<organism evidence="9 10">
    <name type="scientific">Xylophilus rhododendri</name>
    <dbReference type="NCBI Taxonomy" id="2697032"/>
    <lineage>
        <taxon>Bacteria</taxon>
        <taxon>Pseudomonadati</taxon>
        <taxon>Pseudomonadota</taxon>
        <taxon>Betaproteobacteria</taxon>
        <taxon>Burkholderiales</taxon>
        <taxon>Xylophilus</taxon>
    </lineage>
</organism>
<comment type="function">
    <text evidence="6">Acetyltransferase implicated in the O-acetylation of Nod factors.</text>
</comment>
<evidence type="ECO:0000259" key="8">
    <source>
        <dbReference type="SMART" id="SM01266"/>
    </source>
</evidence>
<reference evidence="9 10" key="1">
    <citation type="submission" date="2020-01" db="EMBL/GenBank/DDBJ databases">
        <title>Genome sequencing of strain KACC 21265.</title>
        <authorList>
            <person name="Heo J."/>
            <person name="Kim S.-J."/>
            <person name="Kim J.-S."/>
            <person name="Hong S.-B."/>
            <person name="Kwon S.-W."/>
        </authorList>
    </citation>
    <scope>NUCLEOTIDE SEQUENCE [LARGE SCALE GENOMIC DNA]</scope>
    <source>
        <strain evidence="9 10">KACC 21265</strain>
    </source>
</reference>
<keyword evidence="3 7" id="KW-0808">Transferase</keyword>
<evidence type="ECO:0000256" key="4">
    <source>
        <dbReference type="ARBA" id="ARBA00022737"/>
    </source>
</evidence>
<protein>
    <recommendedName>
        <fullName evidence="7">Acetyltransferase</fullName>
        <ecNumber evidence="7">2.3.1.-</ecNumber>
    </recommendedName>
</protein>
<dbReference type="PANTHER" id="PTHR43017">
    <property type="entry name" value="GALACTOSIDE O-ACETYLTRANSFERASE"/>
    <property type="match status" value="1"/>
</dbReference>
<dbReference type="FunFam" id="2.160.10.10:FF:000025">
    <property type="entry name" value="Hexapeptide-repeat containing-acetyltransferase"/>
    <property type="match status" value="1"/>
</dbReference>
<dbReference type="GO" id="GO:0008870">
    <property type="term" value="F:galactoside O-acetyltransferase activity"/>
    <property type="evidence" value="ECO:0007669"/>
    <property type="project" value="TreeGrafter"/>
</dbReference>
<dbReference type="CDD" id="cd03357">
    <property type="entry name" value="LbH_MAT_GAT"/>
    <property type="match status" value="1"/>
</dbReference>
<comment type="similarity">
    <text evidence="1 7">Belongs to the transferase hexapeptide repeat family.</text>
</comment>
<evidence type="ECO:0000256" key="1">
    <source>
        <dbReference type="ARBA" id="ARBA00007274"/>
    </source>
</evidence>
<sequence>MNEMEKAAAGLLYDANHDPELLAHRDAAKAKLFAFNQTAAHLRAPRIEILRSLLGRLGEGPVFDGPFFCDYGFNIEIGDHFYANVNLVILDAARVRIGHNVFIAPNVGLHTSGHPLDAARRNQGLEYAYPITIGDDVWIGAGVQVLPGVSIGPGSVIGAGAVVTRDVPAAVVVAGNPARILRPVAGPDRAG</sequence>
<proteinExistence type="inferred from homology"/>
<evidence type="ECO:0000313" key="9">
    <source>
        <dbReference type="EMBL" id="QHI97737.1"/>
    </source>
</evidence>
<dbReference type="EMBL" id="CP047650">
    <property type="protein sequence ID" value="QHI97737.1"/>
    <property type="molecule type" value="Genomic_DNA"/>
</dbReference>
<dbReference type="Proteomes" id="UP000464787">
    <property type="component" value="Chromosome"/>
</dbReference>